<comment type="pathway">
    <text evidence="2">Siderophore biosynthesis; enterobactin biosynthesis.</text>
</comment>
<protein>
    <recommendedName>
        <fullName evidence="5">Enterobactin synthase component D</fullName>
    </recommendedName>
    <alternativeName>
        <fullName evidence="8">4'-phosphopantetheinyl transferase EntD</fullName>
    </alternativeName>
    <alternativeName>
        <fullName evidence="9">Enterochelin synthase D</fullName>
    </alternativeName>
</protein>
<evidence type="ECO:0000256" key="13">
    <source>
        <dbReference type="PIRSR" id="PIRSR603542-2"/>
    </source>
</evidence>
<dbReference type="InterPro" id="IPR037143">
    <property type="entry name" value="4-PPantetheinyl_Trfase_dom_sf"/>
</dbReference>
<comment type="catalytic activity">
    <reaction evidence="10">
        <text>apo-[aryl-carrier protein] + CoA = holo-[aryl-carrier protein] + adenosine 3',5'-bisphosphate + H(+)</text>
        <dbReference type="Rhea" id="RHEA:48404"/>
        <dbReference type="Rhea" id="RHEA-COMP:15903"/>
        <dbReference type="Rhea" id="RHEA-COMP:17557"/>
        <dbReference type="ChEBI" id="CHEBI:15378"/>
        <dbReference type="ChEBI" id="CHEBI:29999"/>
        <dbReference type="ChEBI" id="CHEBI:57287"/>
        <dbReference type="ChEBI" id="CHEBI:58343"/>
        <dbReference type="ChEBI" id="CHEBI:64479"/>
    </reaction>
</comment>
<proteinExistence type="inferred from homology"/>
<evidence type="ECO:0000259" key="14">
    <source>
        <dbReference type="Pfam" id="PF01648"/>
    </source>
</evidence>
<evidence type="ECO:0000256" key="10">
    <source>
        <dbReference type="ARBA" id="ARBA00049176"/>
    </source>
</evidence>
<keyword evidence="7" id="KW-0259">Enterobactin biosynthesis</keyword>
<feature type="binding site" evidence="12">
    <location>
        <position position="54"/>
    </location>
    <ligand>
        <name>CoA</name>
        <dbReference type="ChEBI" id="CHEBI:57287"/>
    </ligand>
</feature>
<organism evidence="16 17">
    <name type="scientific">Parasedimentitalea maritima</name>
    <dbReference type="NCBI Taxonomy" id="2578117"/>
    <lineage>
        <taxon>Bacteria</taxon>
        <taxon>Pseudomonadati</taxon>
        <taxon>Pseudomonadota</taxon>
        <taxon>Alphaproteobacteria</taxon>
        <taxon>Rhodobacterales</taxon>
        <taxon>Paracoccaceae</taxon>
        <taxon>Parasedimentitalea</taxon>
    </lineage>
</organism>
<dbReference type="GO" id="GO:0008897">
    <property type="term" value="F:holo-[acyl-carrier-protein] synthase activity"/>
    <property type="evidence" value="ECO:0007669"/>
    <property type="project" value="InterPro"/>
</dbReference>
<dbReference type="InterPro" id="IPR003542">
    <property type="entry name" value="Enbac_synth_compD-like"/>
</dbReference>
<name>A0A6A4RJA5_9RHOB</name>
<feature type="binding site" evidence="12">
    <location>
        <begin position="98"/>
        <end position="99"/>
    </location>
    <ligand>
        <name>CoA</name>
        <dbReference type="ChEBI" id="CHEBI:57287"/>
    </ligand>
</feature>
<evidence type="ECO:0000256" key="3">
    <source>
        <dbReference type="ARBA" id="ARBA00008342"/>
    </source>
</evidence>
<dbReference type="UniPathway" id="UPA00017"/>
<reference evidence="16 17" key="1">
    <citation type="submission" date="2019-12" db="EMBL/GenBank/DDBJ databases">
        <authorList>
            <person name="Zhang Y.-J."/>
        </authorList>
    </citation>
    <scope>NUCLEOTIDE SEQUENCE [LARGE SCALE GENOMIC DNA]</scope>
    <source>
        <strain evidence="16 17">H18S-6</strain>
    </source>
</reference>
<feature type="binding site" evidence="13">
    <location>
        <position position="120"/>
    </location>
    <ligand>
        <name>Mg(2+)</name>
        <dbReference type="ChEBI" id="CHEBI:18420"/>
    </ligand>
</feature>
<dbReference type="InterPro" id="IPR008278">
    <property type="entry name" value="4-PPantetheinyl_Trfase_dom"/>
</dbReference>
<evidence type="ECO:0000256" key="6">
    <source>
        <dbReference type="ARBA" id="ARBA00022679"/>
    </source>
</evidence>
<dbReference type="Pfam" id="PF17837">
    <property type="entry name" value="4PPT_N"/>
    <property type="match status" value="1"/>
</dbReference>
<feature type="binding site" evidence="12">
    <location>
        <position position="62"/>
    </location>
    <ligand>
        <name>CoA</name>
        <dbReference type="ChEBI" id="CHEBI:57287"/>
    </ligand>
</feature>
<evidence type="ECO:0000256" key="9">
    <source>
        <dbReference type="ARBA" id="ARBA00031996"/>
    </source>
</evidence>
<evidence type="ECO:0000256" key="5">
    <source>
        <dbReference type="ARBA" id="ARBA00019087"/>
    </source>
</evidence>
<dbReference type="Pfam" id="PF01648">
    <property type="entry name" value="ACPS"/>
    <property type="match status" value="1"/>
</dbReference>
<comment type="function">
    <text evidence="1">Involved in the biosynthesis of the siderophore enterobactin (enterochelin), which is a macrocyclic trimeric lactone of N-(2,3-dihydroxybenzoyl)-serine. The serine trilactone serves as a scaffolding for the three catechol functionalities that provide hexadentate coordination for the tightly ligated iron(2+) atoms. Plays an essential role in the assembly of the enterobactin by catalyzing the transfer of the 4'-phosphopantetheine (Ppant) moiety from coenzyme A to the apo-domains of both EntB (ArCP domain) and EntF (PCP domain) to yield their holo-forms which make them competent for the activation of 2,3-dihydroxybenzoate (DHB) and L-serine, respectively.</text>
</comment>
<dbReference type="RefSeq" id="WP_158978937.1">
    <property type="nucleotide sequence ID" value="NZ_WSFO01000004.1"/>
</dbReference>
<comment type="catalytic activity">
    <reaction evidence="11">
        <text>apo-[peptidyl-carrier protein] + CoA = holo-[peptidyl-carrier protein] + adenosine 3',5'-bisphosphate + H(+)</text>
        <dbReference type="Rhea" id="RHEA:46228"/>
        <dbReference type="Rhea" id="RHEA-COMP:11479"/>
        <dbReference type="Rhea" id="RHEA-COMP:11480"/>
        <dbReference type="ChEBI" id="CHEBI:15378"/>
        <dbReference type="ChEBI" id="CHEBI:29999"/>
        <dbReference type="ChEBI" id="CHEBI:57287"/>
        <dbReference type="ChEBI" id="CHEBI:58343"/>
        <dbReference type="ChEBI" id="CHEBI:64479"/>
    </reaction>
</comment>
<feature type="binding site" evidence="12">
    <location>
        <position position="166"/>
    </location>
    <ligand>
        <name>CoA</name>
        <dbReference type="ChEBI" id="CHEBI:57287"/>
    </ligand>
</feature>
<feature type="binding site" evidence="12">
    <location>
        <position position="162"/>
    </location>
    <ligand>
        <name>CoA</name>
        <dbReference type="ChEBI" id="CHEBI:57287"/>
    </ligand>
</feature>
<keyword evidence="13" id="KW-0460">Magnesium</keyword>
<evidence type="ECO:0000256" key="12">
    <source>
        <dbReference type="PIRSR" id="PIRSR603542-1"/>
    </source>
</evidence>
<sequence>MITELTAQDTQRHALARVLFEEDVALAVYNPLANPPRPFSAELACLSPNAVEKRQREFAAGRAAAHAAMGDLGYPAQPVLVGDKRAPIWPKGLTGSITHTRSCAMAVLARSDNLRGLGIDVEEDTPLKNDLLPAICSEREQAWLKSQSNPGQLAKVIFSAKEAAYKCQYTLSQRFFGFDGMELELDLAQGRFQARLTAEQPPFARGATFDGQFAIGAGVIVTAAELRN</sequence>
<dbReference type="InterPro" id="IPR041354">
    <property type="entry name" value="4PPT_N"/>
</dbReference>
<evidence type="ECO:0000256" key="4">
    <source>
        <dbReference type="ARBA" id="ARBA00011503"/>
    </source>
</evidence>
<evidence type="ECO:0000256" key="1">
    <source>
        <dbReference type="ARBA" id="ARBA00003937"/>
    </source>
</evidence>
<dbReference type="PANTHER" id="PTHR38096:SF1">
    <property type="entry name" value="ENTEROBACTIN SYNTHASE COMPONENT D"/>
    <property type="match status" value="1"/>
</dbReference>
<evidence type="ECO:0000256" key="2">
    <source>
        <dbReference type="ARBA" id="ARBA00004993"/>
    </source>
</evidence>
<keyword evidence="13" id="KW-0479">Metal-binding</keyword>
<dbReference type="GO" id="GO:0005886">
    <property type="term" value="C:plasma membrane"/>
    <property type="evidence" value="ECO:0007669"/>
    <property type="project" value="TreeGrafter"/>
</dbReference>
<dbReference type="AlphaFoldDB" id="A0A6A4RJA5"/>
<accession>A0A6A4RJA5</accession>
<comment type="subunit">
    <text evidence="4">EntB, EntD, EntE, and EntF form a multienzyme complex called enterobactin synthase.</text>
</comment>
<keyword evidence="6 16" id="KW-0808">Transferase</keyword>
<comment type="similarity">
    <text evidence="3">Belongs to the P-Pant transferase superfamily. EntD family.</text>
</comment>
<gene>
    <name evidence="16" type="ORF">GP644_09240</name>
</gene>
<dbReference type="GO" id="GO:0009366">
    <property type="term" value="C:enterobactin synthetase complex"/>
    <property type="evidence" value="ECO:0007669"/>
    <property type="project" value="InterPro"/>
</dbReference>
<comment type="caution">
    <text evidence="16">The sequence shown here is derived from an EMBL/GenBank/DDBJ whole genome shotgun (WGS) entry which is preliminary data.</text>
</comment>
<dbReference type="Proteomes" id="UP000441586">
    <property type="component" value="Unassembled WGS sequence"/>
</dbReference>
<dbReference type="PANTHER" id="PTHR38096">
    <property type="entry name" value="ENTEROBACTIN SYNTHASE COMPONENT D"/>
    <property type="match status" value="1"/>
</dbReference>
<feature type="domain" description="4'-phosphopantetheinyl transferase" evidence="14">
    <location>
        <begin position="116"/>
        <end position="200"/>
    </location>
</feature>
<feature type="binding site" evidence="13">
    <location>
        <position position="122"/>
    </location>
    <ligand>
        <name>Mg(2+)</name>
        <dbReference type="ChEBI" id="CHEBI:18420"/>
    </ligand>
</feature>
<dbReference type="PRINTS" id="PR01399">
    <property type="entry name" value="ENTSNTHTASED"/>
</dbReference>
<feature type="domain" description="4'-phosphopantetheinyl transferase N-terminal" evidence="15">
    <location>
        <begin position="48"/>
        <end position="109"/>
    </location>
</feature>
<evidence type="ECO:0000313" key="16">
    <source>
        <dbReference type="EMBL" id="KAE9630573.1"/>
    </source>
</evidence>
<feature type="binding site" evidence="12">
    <location>
        <position position="120"/>
    </location>
    <ligand>
        <name>CoA</name>
        <dbReference type="ChEBI" id="CHEBI:57287"/>
    </ligand>
</feature>
<dbReference type="Gene3D" id="3.90.470.20">
    <property type="entry name" value="4'-phosphopantetheinyl transferase domain"/>
    <property type="match status" value="1"/>
</dbReference>
<evidence type="ECO:0000313" key="17">
    <source>
        <dbReference type="Proteomes" id="UP000441586"/>
    </source>
</evidence>
<dbReference type="GO" id="GO:0000287">
    <property type="term" value="F:magnesium ion binding"/>
    <property type="evidence" value="ECO:0007669"/>
    <property type="project" value="InterPro"/>
</dbReference>
<dbReference type="GO" id="GO:0009239">
    <property type="term" value="P:enterobactin biosynthetic process"/>
    <property type="evidence" value="ECO:0007669"/>
    <property type="project" value="UniProtKB-UniPathway"/>
</dbReference>
<dbReference type="SUPFAM" id="SSF56214">
    <property type="entry name" value="4'-phosphopantetheinyl transferase"/>
    <property type="match status" value="1"/>
</dbReference>
<dbReference type="EMBL" id="WSFO01000004">
    <property type="protein sequence ID" value="KAE9630573.1"/>
    <property type="molecule type" value="Genomic_DNA"/>
</dbReference>
<comment type="cofactor">
    <cofactor evidence="13">
        <name>Mg(2+)</name>
        <dbReference type="ChEBI" id="CHEBI:18420"/>
    </cofactor>
</comment>
<evidence type="ECO:0000256" key="11">
    <source>
        <dbReference type="ARBA" id="ARBA00049191"/>
    </source>
</evidence>
<evidence type="ECO:0000259" key="15">
    <source>
        <dbReference type="Pfam" id="PF17837"/>
    </source>
</evidence>
<evidence type="ECO:0000256" key="7">
    <source>
        <dbReference type="ARBA" id="ARBA00023191"/>
    </source>
</evidence>
<evidence type="ECO:0000256" key="8">
    <source>
        <dbReference type="ARBA" id="ARBA00029894"/>
    </source>
</evidence>